<dbReference type="PANTHER" id="PTHR30050">
    <property type="entry name" value="CHROMOSOMAL REPLICATION INITIATOR PROTEIN DNAA"/>
    <property type="match status" value="1"/>
</dbReference>
<dbReference type="PANTHER" id="PTHR30050:SF2">
    <property type="entry name" value="CHROMOSOMAL REPLICATION INITIATOR PROTEIN DNAA"/>
    <property type="match status" value="1"/>
</dbReference>
<name>A0A1F5DBR5_9BACT</name>
<evidence type="ECO:0000256" key="4">
    <source>
        <dbReference type="ARBA" id="ARBA00022741"/>
    </source>
</evidence>
<dbReference type="Pfam" id="PF11638">
    <property type="entry name" value="DnaA_N"/>
    <property type="match status" value="1"/>
</dbReference>
<comment type="subunit">
    <text evidence="8">Oligomerizes as a right-handed, spiral filament on DNA at oriC.</text>
</comment>
<feature type="domain" description="AAA+ ATPase" evidence="12">
    <location>
        <begin position="157"/>
        <end position="289"/>
    </location>
</feature>
<feature type="binding site" evidence="8">
    <location>
        <position position="171"/>
    </location>
    <ligand>
        <name>ATP</name>
        <dbReference type="ChEBI" id="CHEBI:30616"/>
    </ligand>
</feature>
<dbReference type="GO" id="GO:0008289">
    <property type="term" value="F:lipid binding"/>
    <property type="evidence" value="ECO:0007669"/>
    <property type="project" value="UniProtKB-KW"/>
</dbReference>
<evidence type="ECO:0000256" key="7">
    <source>
        <dbReference type="ARBA" id="ARBA00023125"/>
    </source>
</evidence>
<feature type="binding site" evidence="8">
    <location>
        <position position="172"/>
    </location>
    <ligand>
        <name>ATP</name>
        <dbReference type="ChEBI" id="CHEBI:30616"/>
    </ligand>
</feature>
<keyword evidence="7 8" id="KW-0238">DNA-binding</keyword>
<feature type="binding site" evidence="8">
    <location>
        <position position="168"/>
    </location>
    <ligand>
        <name>ATP</name>
        <dbReference type="ChEBI" id="CHEBI:30616"/>
    </ligand>
</feature>
<keyword evidence="2 8" id="KW-0963">Cytoplasm</keyword>
<dbReference type="NCBIfam" id="TIGR00362">
    <property type="entry name" value="DnaA"/>
    <property type="match status" value="1"/>
</dbReference>
<dbReference type="GO" id="GO:0003688">
    <property type="term" value="F:DNA replication origin binding"/>
    <property type="evidence" value="ECO:0007669"/>
    <property type="project" value="UniProtKB-UniRule"/>
</dbReference>
<keyword evidence="4 8" id="KW-0547">Nucleotide-binding</keyword>
<dbReference type="Proteomes" id="UP000178758">
    <property type="component" value="Unassembled WGS sequence"/>
</dbReference>
<organism evidence="14 15">
    <name type="scientific">Candidatus Beckwithbacteria bacterium RBG_13_35_6</name>
    <dbReference type="NCBI Taxonomy" id="1797456"/>
    <lineage>
        <taxon>Bacteria</taxon>
        <taxon>Candidatus Beckwithiibacteriota</taxon>
    </lineage>
</organism>
<dbReference type="SUPFAM" id="SSF48295">
    <property type="entry name" value="TrpR-like"/>
    <property type="match status" value="1"/>
</dbReference>
<feature type="domain" description="Chromosomal replication initiator DnaA C-terminal" evidence="13">
    <location>
        <begin position="370"/>
        <end position="439"/>
    </location>
</feature>
<dbReference type="InterPro" id="IPR003593">
    <property type="entry name" value="AAA+_ATPase"/>
</dbReference>
<comment type="similarity">
    <text evidence="1 8 11">Belongs to the DnaA family.</text>
</comment>
<evidence type="ECO:0000256" key="5">
    <source>
        <dbReference type="ARBA" id="ARBA00022840"/>
    </source>
</evidence>
<dbReference type="AlphaFoldDB" id="A0A1F5DBR5"/>
<dbReference type="InterPro" id="IPR024633">
    <property type="entry name" value="DnaA_N_dom"/>
</dbReference>
<comment type="subcellular location">
    <subcellularLocation>
        <location evidence="8">Cytoplasm</location>
    </subcellularLocation>
</comment>
<evidence type="ECO:0000256" key="2">
    <source>
        <dbReference type="ARBA" id="ARBA00022490"/>
    </source>
</evidence>
<sequence length="464" mass="53056">MNKTELWQIVLAELQLNLSKPNFSSWFSKTKILTVKKIDNKHQIVEVGVSNPFAKNTIEERYFGQVKEILDKNTKLKNELKFTVLHEDFDQKHKPLDKKTTPLLNLDFRQEKIKEVEKAVNKAGLRPDFTFANFAVSGTNEVAYAAAKAVAKNPGKVYQLLFLYGGVGVGKTHLMQAIAHEVLEANPQTQVVYASAEQFTNEIINAIRNKTTNLFRNKYRPAKMLLIDDVQFIGGKDTVQEEFFHTFNTLNQAGGQIILTSDKLPDQIEGLEDRLKSRFEGGLTIDIQSPNFELRTAILLIKARQWKRALPMDVAQLIASNIDSTRKMEGFLIRLFTESETKKQPITPEITQKLLSLTIEKKPELKRFVKPNEVIEAVCSYFNLNQHQLKGPKRAKEIVLPRQIAMFILRTEMKISLMRLGNIFGGRDHTTVMHSVEKIEKEVIISEDIRLDIEAVKKRIYGFS</sequence>
<feature type="binding site" evidence="8">
    <location>
        <position position="170"/>
    </location>
    <ligand>
        <name>ATP</name>
        <dbReference type="ChEBI" id="CHEBI:30616"/>
    </ligand>
</feature>
<dbReference type="FunFam" id="3.40.50.300:FF:000668">
    <property type="entry name" value="Chromosomal replication initiator protein DnaA"/>
    <property type="match status" value="1"/>
</dbReference>
<dbReference type="HAMAP" id="MF_00377">
    <property type="entry name" value="DnaA_bact"/>
    <property type="match status" value="1"/>
</dbReference>
<dbReference type="GO" id="GO:0005886">
    <property type="term" value="C:plasma membrane"/>
    <property type="evidence" value="ECO:0007669"/>
    <property type="project" value="TreeGrafter"/>
</dbReference>
<dbReference type="GO" id="GO:0005524">
    <property type="term" value="F:ATP binding"/>
    <property type="evidence" value="ECO:0007669"/>
    <property type="project" value="UniProtKB-UniRule"/>
</dbReference>
<dbReference type="GO" id="GO:0006270">
    <property type="term" value="P:DNA replication initiation"/>
    <property type="evidence" value="ECO:0007669"/>
    <property type="project" value="UniProtKB-UniRule"/>
</dbReference>
<evidence type="ECO:0000313" key="14">
    <source>
        <dbReference type="EMBL" id="OGD52597.1"/>
    </source>
</evidence>
<protein>
    <recommendedName>
        <fullName evidence="8 9">Chromosomal replication initiator protein DnaA</fullName>
    </recommendedName>
</protein>
<dbReference type="InterPro" id="IPR013317">
    <property type="entry name" value="DnaA_dom"/>
</dbReference>
<dbReference type="InterPro" id="IPR001957">
    <property type="entry name" value="Chromosome_initiator_DnaA"/>
</dbReference>
<comment type="caution">
    <text evidence="14">The sequence shown here is derived from an EMBL/GenBank/DDBJ whole genome shotgun (WGS) entry which is preliminary data.</text>
</comment>
<dbReference type="EMBL" id="MEZJ01000051">
    <property type="protein sequence ID" value="OGD52597.1"/>
    <property type="molecule type" value="Genomic_DNA"/>
</dbReference>
<dbReference type="GO" id="GO:0005737">
    <property type="term" value="C:cytoplasm"/>
    <property type="evidence" value="ECO:0007669"/>
    <property type="project" value="UniProtKB-SubCell"/>
</dbReference>
<dbReference type="Pfam" id="PF00308">
    <property type="entry name" value="Bac_DnaA"/>
    <property type="match status" value="1"/>
</dbReference>
<dbReference type="InterPro" id="IPR027417">
    <property type="entry name" value="P-loop_NTPase"/>
</dbReference>
<dbReference type="SMART" id="SM00382">
    <property type="entry name" value="AAA"/>
    <property type="match status" value="1"/>
</dbReference>
<evidence type="ECO:0000259" key="12">
    <source>
        <dbReference type="SMART" id="SM00382"/>
    </source>
</evidence>
<evidence type="ECO:0000256" key="9">
    <source>
        <dbReference type="NCBIfam" id="TIGR00362"/>
    </source>
</evidence>
<comment type="domain">
    <text evidence="8">Domain I is involved in oligomerization and binding regulators, domain II is flexibile and of varying length in different bacteria, domain III forms the AAA+ region, while domain IV binds dsDNA.</text>
</comment>
<dbReference type="CDD" id="cd06571">
    <property type="entry name" value="Bac_DnaA_C"/>
    <property type="match status" value="1"/>
</dbReference>
<feature type="region of interest" description="Domain I, interacts with DnaA modulators" evidence="8">
    <location>
        <begin position="1"/>
        <end position="99"/>
    </location>
</feature>
<gene>
    <name evidence="8" type="primary">dnaA</name>
    <name evidence="14" type="ORF">A3J78_01185</name>
</gene>
<dbReference type="InterPro" id="IPR020591">
    <property type="entry name" value="Chromosome_initiator_DnaA-like"/>
</dbReference>
<dbReference type="PROSITE" id="PS01008">
    <property type="entry name" value="DNAA"/>
    <property type="match status" value="1"/>
</dbReference>
<evidence type="ECO:0000259" key="13">
    <source>
        <dbReference type="SMART" id="SM00760"/>
    </source>
</evidence>
<reference evidence="14 15" key="1">
    <citation type="journal article" date="2016" name="Nat. Commun.">
        <title>Thousands of microbial genomes shed light on interconnected biogeochemical processes in an aquifer system.</title>
        <authorList>
            <person name="Anantharaman K."/>
            <person name="Brown C.T."/>
            <person name="Hug L.A."/>
            <person name="Sharon I."/>
            <person name="Castelle C.J."/>
            <person name="Probst A.J."/>
            <person name="Thomas B.C."/>
            <person name="Singh A."/>
            <person name="Wilkins M.J."/>
            <person name="Karaoz U."/>
            <person name="Brodie E.L."/>
            <person name="Williams K.H."/>
            <person name="Hubbard S.S."/>
            <person name="Banfield J.F."/>
        </authorList>
    </citation>
    <scope>NUCLEOTIDE SEQUENCE [LARGE SCALE GENOMIC DNA]</scope>
</reference>
<keyword evidence="6 8" id="KW-0446">Lipid-binding</keyword>
<evidence type="ECO:0000256" key="3">
    <source>
        <dbReference type="ARBA" id="ARBA00022705"/>
    </source>
</evidence>
<dbReference type="InterPro" id="IPR038454">
    <property type="entry name" value="DnaA_N_sf"/>
</dbReference>
<evidence type="ECO:0000256" key="1">
    <source>
        <dbReference type="ARBA" id="ARBA00006583"/>
    </source>
</evidence>
<dbReference type="InterPro" id="IPR010921">
    <property type="entry name" value="Trp_repressor/repl_initiator"/>
</dbReference>
<dbReference type="Gene3D" id="3.40.50.300">
    <property type="entry name" value="P-loop containing nucleotide triphosphate hydrolases"/>
    <property type="match status" value="1"/>
</dbReference>
<dbReference type="SUPFAM" id="SSF52540">
    <property type="entry name" value="P-loop containing nucleoside triphosphate hydrolases"/>
    <property type="match status" value="1"/>
</dbReference>
<keyword evidence="3 8" id="KW-0235">DNA replication</keyword>
<dbReference type="InterPro" id="IPR018312">
    <property type="entry name" value="Chromosome_initiator_DnaA_CS"/>
</dbReference>
<dbReference type="Gene3D" id="1.10.8.60">
    <property type="match status" value="1"/>
</dbReference>
<dbReference type="GO" id="GO:0006275">
    <property type="term" value="P:regulation of DNA replication"/>
    <property type="evidence" value="ECO:0007669"/>
    <property type="project" value="UniProtKB-UniRule"/>
</dbReference>
<evidence type="ECO:0000256" key="10">
    <source>
        <dbReference type="RuleBase" id="RU000577"/>
    </source>
</evidence>
<comment type="function">
    <text evidence="8 10">Plays an essential role in the initiation and regulation of chromosomal replication. ATP-DnaA binds to the origin of replication (oriC) to initiate formation of the DNA replication initiation complex once per cell cycle. Binds the DnaA box (a 9 base pair repeat at the origin) and separates the double-stranded (ds)DNA. Forms a right-handed helical filament on oriC DNA; dsDNA binds to the exterior of the filament while single-stranded (ss)DNA is stabiized in the filament's interior. The ATP-DnaA-oriC complex binds and stabilizes one strand of the AT-rich DNA unwinding element (DUE), permitting loading of DNA polymerase. After initiation quickly degrades to an ADP-DnaA complex that is not apt for DNA replication. Binds acidic phospholipids.</text>
</comment>
<dbReference type="Pfam" id="PF08299">
    <property type="entry name" value="Bac_DnaA_C"/>
    <property type="match status" value="1"/>
</dbReference>
<dbReference type="PRINTS" id="PR00051">
    <property type="entry name" value="DNAA"/>
</dbReference>
<dbReference type="SMART" id="SM00760">
    <property type="entry name" value="Bac_DnaA_C"/>
    <property type="match status" value="1"/>
</dbReference>
<evidence type="ECO:0000313" key="15">
    <source>
        <dbReference type="Proteomes" id="UP000178758"/>
    </source>
</evidence>
<evidence type="ECO:0000256" key="11">
    <source>
        <dbReference type="RuleBase" id="RU004227"/>
    </source>
</evidence>
<comment type="caution">
    <text evidence="8">Lacks conserved residue(s) required for the propagation of feature annotation.</text>
</comment>
<feature type="region of interest" description="Domain IV, binds dsDNA" evidence="8">
    <location>
        <begin position="340"/>
        <end position="464"/>
    </location>
</feature>
<dbReference type="Gene3D" id="1.10.1750.10">
    <property type="match status" value="1"/>
</dbReference>
<dbReference type="Gene3D" id="3.30.300.180">
    <property type="match status" value="1"/>
</dbReference>
<evidence type="ECO:0000256" key="8">
    <source>
        <dbReference type="HAMAP-Rule" id="MF_00377"/>
    </source>
</evidence>
<proteinExistence type="inferred from homology"/>
<dbReference type="CDD" id="cd00009">
    <property type="entry name" value="AAA"/>
    <property type="match status" value="1"/>
</dbReference>
<keyword evidence="5 8" id="KW-0067">ATP-binding</keyword>
<evidence type="ECO:0000256" key="6">
    <source>
        <dbReference type="ARBA" id="ARBA00023121"/>
    </source>
</evidence>
<accession>A0A1F5DBR5</accession>
<dbReference type="InterPro" id="IPR013159">
    <property type="entry name" value="DnaA_C"/>
</dbReference>